<dbReference type="Gene3D" id="3.40.140.10">
    <property type="entry name" value="Cytidine Deaminase, domain 2"/>
    <property type="match status" value="1"/>
</dbReference>
<evidence type="ECO:0000256" key="3">
    <source>
        <dbReference type="HAMAP-Rule" id="MF_00187"/>
    </source>
</evidence>
<dbReference type="PANTHER" id="PTHR30592:SF1">
    <property type="entry name" value="SULFUR CARRIER PROTEIN FDHD"/>
    <property type="match status" value="1"/>
</dbReference>
<dbReference type="OrthoDB" id="3197277at2"/>
<dbReference type="NCBIfam" id="TIGR00129">
    <property type="entry name" value="fdhD_narQ"/>
    <property type="match status" value="1"/>
</dbReference>
<comment type="similarity">
    <text evidence="3">Belongs to the FdhD family.</text>
</comment>
<dbReference type="KEGG" id="ccah:DWG20_01810"/>
<dbReference type="RefSeq" id="WP_115432148.1">
    <property type="nucleotide sequence ID" value="NZ_CP031337.1"/>
</dbReference>
<feature type="binding site" evidence="3">
    <location>
        <begin position="256"/>
        <end position="261"/>
    </location>
    <ligand>
        <name>Mo-bis(molybdopterin guanine dinucleotide)</name>
        <dbReference type="ChEBI" id="CHEBI:60539"/>
    </ligand>
</feature>
<dbReference type="HAMAP" id="MF_00187">
    <property type="entry name" value="FdhD"/>
    <property type="match status" value="1"/>
</dbReference>
<evidence type="ECO:0000313" key="4">
    <source>
        <dbReference type="EMBL" id="AXK38266.1"/>
    </source>
</evidence>
<dbReference type="Gene3D" id="3.10.20.10">
    <property type="match status" value="1"/>
</dbReference>
<evidence type="ECO:0000256" key="1">
    <source>
        <dbReference type="ARBA" id="ARBA00022490"/>
    </source>
</evidence>
<dbReference type="EMBL" id="CP031337">
    <property type="protein sequence ID" value="AXK38266.1"/>
    <property type="molecule type" value="Genomic_DNA"/>
</dbReference>
<keyword evidence="2 3" id="KW-0501">Molybdenum cofactor biosynthesis</keyword>
<evidence type="ECO:0000256" key="2">
    <source>
        <dbReference type="ARBA" id="ARBA00023150"/>
    </source>
</evidence>
<proteinExistence type="inferred from homology"/>
<evidence type="ECO:0000313" key="5">
    <source>
        <dbReference type="Proteomes" id="UP000254537"/>
    </source>
</evidence>
<dbReference type="AlphaFoldDB" id="A0A345Y2W4"/>
<dbReference type="PIRSF" id="PIRSF015626">
    <property type="entry name" value="FdhD"/>
    <property type="match status" value="1"/>
</dbReference>
<dbReference type="PANTHER" id="PTHR30592">
    <property type="entry name" value="FORMATE DEHYDROGENASE"/>
    <property type="match status" value="1"/>
</dbReference>
<accession>A0A345Y2W4</accession>
<organism evidence="4 5">
    <name type="scientific">Crenobacter cavernae</name>
    <dbReference type="NCBI Taxonomy" id="2290923"/>
    <lineage>
        <taxon>Bacteria</taxon>
        <taxon>Pseudomonadati</taxon>
        <taxon>Pseudomonadota</taxon>
        <taxon>Betaproteobacteria</taxon>
        <taxon>Neisseriales</taxon>
        <taxon>Neisseriaceae</taxon>
        <taxon>Crenobacter</taxon>
    </lineage>
</organism>
<sequence length="275" mass="28782">MSPQNPAPDASPSLDAFSTHAVWRSDDESPGDDSLIEEVPVALVYNGIAHAVMMATPIDLEDFALGFSLSEGIAAGSANLYDVEIVRVEEGIELRIELAAADFAALKTRRRQLAGRTGCGLCGVESLAQAARPLPALPFTQALESAALQAALMHLQDAQPLTTATGAAHAAAWLRPDGTLAAVFEDVGRHVALDKLIGWRARVGAEPGAALVTSRSSYEMAHKAASAGIEILAAVSAPTALAVRLATSLNLTLAGFVRPGRANVYTHPERLFSAR</sequence>
<keyword evidence="1 3" id="KW-0963">Cytoplasm</keyword>
<comment type="subcellular location">
    <subcellularLocation>
        <location evidence="3">Cytoplasm</location>
    </subcellularLocation>
</comment>
<dbReference type="InterPro" id="IPR016193">
    <property type="entry name" value="Cytidine_deaminase-like"/>
</dbReference>
<gene>
    <name evidence="3" type="primary">fdhD</name>
    <name evidence="4" type="ORF">DWG20_01810</name>
</gene>
<name>A0A345Y2W4_9NEIS</name>
<dbReference type="Pfam" id="PF02634">
    <property type="entry name" value="FdhD-NarQ"/>
    <property type="match status" value="1"/>
</dbReference>
<keyword evidence="4" id="KW-0808">Transferase</keyword>
<protein>
    <recommendedName>
        <fullName evidence="3">Sulfur carrier protein FdhD</fullName>
    </recommendedName>
</protein>
<comment type="function">
    <text evidence="3">Required for formate dehydrogenase (FDH) activity. Acts as a sulfur carrier protein that transfers sulfur from IscS to the molybdenum cofactor prior to its insertion into FDH.</text>
</comment>
<dbReference type="Proteomes" id="UP000254537">
    <property type="component" value="Chromosome"/>
</dbReference>
<dbReference type="InterPro" id="IPR003786">
    <property type="entry name" value="FdhD"/>
</dbReference>
<dbReference type="SUPFAM" id="SSF53927">
    <property type="entry name" value="Cytidine deaminase-like"/>
    <property type="match status" value="1"/>
</dbReference>
<dbReference type="GO" id="GO:0006777">
    <property type="term" value="P:Mo-molybdopterin cofactor biosynthetic process"/>
    <property type="evidence" value="ECO:0007669"/>
    <property type="project" value="UniProtKB-UniRule"/>
</dbReference>
<reference evidence="4 5" key="1">
    <citation type="submission" date="2018-07" db="EMBL/GenBank/DDBJ databases">
        <title>Crenobacter cavernae sp. nov., isolated from a karst cave.</title>
        <authorList>
            <person name="Zhu H."/>
        </authorList>
    </citation>
    <scope>NUCLEOTIDE SEQUENCE [LARGE SCALE GENOMIC DNA]</scope>
    <source>
        <strain evidence="4 5">K1W11S-77</strain>
    </source>
</reference>
<dbReference type="GO" id="GO:0016783">
    <property type="term" value="F:sulfurtransferase activity"/>
    <property type="evidence" value="ECO:0007669"/>
    <property type="project" value="InterPro"/>
</dbReference>
<dbReference type="GO" id="GO:0005737">
    <property type="term" value="C:cytoplasm"/>
    <property type="evidence" value="ECO:0007669"/>
    <property type="project" value="UniProtKB-SubCell"/>
</dbReference>
<feature type="active site" description="Cysteine persulfide intermediate" evidence="3">
    <location>
        <position position="119"/>
    </location>
</feature>
<dbReference type="GO" id="GO:0097163">
    <property type="term" value="F:sulfur carrier activity"/>
    <property type="evidence" value="ECO:0007669"/>
    <property type="project" value="UniProtKB-UniRule"/>
</dbReference>